<feature type="region of interest" description="Disordered" evidence="15">
    <location>
        <begin position="563"/>
        <end position="612"/>
    </location>
</feature>
<dbReference type="GO" id="GO:0006488">
    <property type="term" value="P:dolichol-linked oligosaccharide biosynthetic process"/>
    <property type="evidence" value="ECO:0007669"/>
    <property type="project" value="InterPro"/>
</dbReference>
<keyword evidence="10 16" id="KW-1133">Transmembrane helix</keyword>
<keyword evidence="8 16" id="KW-0812">Transmembrane</keyword>
<feature type="compositionally biased region" description="Low complexity" evidence="15">
    <location>
        <begin position="572"/>
        <end position="590"/>
    </location>
</feature>
<dbReference type="EC" id="2.4.1.256" evidence="4"/>
<comment type="pathway">
    <text evidence="2">Protein modification; protein glycosylation.</text>
</comment>
<evidence type="ECO:0000256" key="5">
    <source>
        <dbReference type="ARBA" id="ARBA00018512"/>
    </source>
</evidence>
<comment type="function">
    <text evidence="13">Dol-P-Glc:Glc(2)Man(9)GlcNAc(2)-PP-Dol alpha-1,2-glucosyltransferase that operates in the biosynthetic pathway of dolichol-linked oligosaccharides, the glycan precursors employed in protein asparagine (N)-glycosylation. The assembly of dolichol-linked oligosaccharides begins on the cytosolic side of the endoplasmic reticulum membrane and finishes in its lumen. The sequential addition of sugars to dolichol pyrophosphate produces dolichol-linked oligosaccharides containing fourteen sugars, including two GlcNAcs, nine mannoses and three glucoses. Once assembled, the oligosaccharide is transferred from the lipid to nascent proteins by oligosaccharyltransferases. In the lumen of the endoplasmic reticulum, adds the third and last glucose residue from dolichyl phosphate glucose (Dol-P-Glc) onto the lipid-linked oligosaccharide intermediate Glc(2)Man(9)GlcNAc(2)-PP-Dol to produce Glc(3)Man(9)GlcNAc(2)-PP-Dol.</text>
</comment>
<dbReference type="Proteomes" id="UP000289323">
    <property type="component" value="Unassembled WGS sequence"/>
</dbReference>
<evidence type="ECO:0000256" key="12">
    <source>
        <dbReference type="ARBA" id="ARBA00032069"/>
    </source>
</evidence>
<evidence type="ECO:0000256" key="2">
    <source>
        <dbReference type="ARBA" id="ARBA00004922"/>
    </source>
</evidence>
<feature type="transmembrane region" description="Helical" evidence="16">
    <location>
        <begin position="182"/>
        <end position="208"/>
    </location>
</feature>
<feature type="compositionally biased region" description="Basic and acidic residues" evidence="15">
    <location>
        <begin position="591"/>
        <end position="601"/>
    </location>
</feature>
<dbReference type="AlphaFoldDB" id="A0A446BS33"/>
<dbReference type="UniPathway" id="UPA00378"/>
<feature type="transmembrane region" description="Helical" evidence="16">
    <location>
        <begin position="308"/>
        <end position="327"/>
    </location>
</feature>
<feature type="compositionally biased region" description="Polar residues" evidence="15">
    <location>
        <begin position="463"/>
        <end position="493"/>
    </location>
</feature>
<feature type="transmembrane region" description="Helical" evidence="16">
    <location>
        <begin position="347"/>
        <end position="375"/>
    </location>
</feature>
<evidence type="ECO:0000256" key="11">
    <source>
        <dbReference type="ARBA" id="ARBA00023136"/>
    </source>
</evidence>
<comment type="catalytic activity">
    <reaction evidence="14">
        <text>an alpha-D-Glc-(1-&gt;3)-alpha-D-Glc-(1-&gt;3)-alpha-D-Man-(1-&gt;2)-alpha-D-Man-(1-&gt;2)-alpha-D-Man-(1-&gt;3)-[alpha-D-Man-(1-&gt;2)-alpha-D-Man-(1-&gt;3)-[alpha-D-Man-(1-&gt;2)-alpha-D-Man-(1-&gt;6)]-alpha-D-Man-(1-&gt;6)]-beta-D-Man-(1-&gt;4)-beta-D-GlcNAc-(1-&gt;4)-alpha-D-GlcNAc-diphospho-di-trans,poly-cis-dolichol + a di-trans,poly-cis-dolichyl beta-D-glucosyl phosphate = a alpha-D-Glc-(1-&gt;2)-alpha-D-Glc-(1-&gt;3)-alpha-D-Glc-(1-&gt;3)-alpha-D-Man-(1-&gt;2)-alpha-D-Man-(1-&gt;2)-alpha-D-Man-(1-&gt;3)-[alpha-D-Man-(1-&gt;2)-alpha-D-Man-(1-&gt;3)-[alpha-D-Man-(1-&gt;2)-alpha-D-Man-(1-&gt;6)]-alpha-D-Man-(1-&gt;6)]-beta-D-Man-(1-&gt;4)-beta-D-GlcNAc-(1-&gt;4)-alpha-D-GlcNAc-diphospho-di-trans,poly-cis-dolichol + a di-trans,poly-cis-dolichyl phosphate + H(+)</text>
        <dbReference type="Rhea" id="RHEA:29543"/>
        <dbReference type="Rhea" id="RHEA-COMP:19498"/>
        <dbReference type="Rhea" id="RHEA-COMP:19502"/>
        <dbReference type="Rhea" id="RHEA-COMP:19512"/>
        <dbReference type="Rhea" id="RHEA-COMP:19522"/>
        <dbReference type="ChEBI" id="CHEBI:15378"/>
        <dbReference type="ChEBI" id="CHEBI:57525"/>
        <dbReference type="ChEBI" id="CHEBI:57683"/>
        <dbReference type="ChEBI" id="CHEBI:132522"/>
        <dbReference type="ChEBI" id="CHEBI:132523"/>
        <dbReference type="EC" id="2.4.1.256"/>
    </reaction>
    <physiologicalReaction direction="left-to-right" evidence="14">
        <dbReference type="Rhea" id="RHEA:29544"/>
    </physiologicalReaction>
</comment>
<evidence type="ECO:0000256" key="4">
    <source>
        <dbReference type="ARBA" id="ARBA00011967"/>
    </source>
</evidence>
<evidence type="ECO:0000313" key="17">
    <source>
        <dbReference type="EMBL" id="SPQ25321.1"/>
    </source>
</evidence>
<dbReference type="GO" id="GO:0106073">
    <property type="term" value="F:dolichyl pyrophosphate Glc2Man9GlcNAc2 alpha-1,2-glucosyltransferase activity"/>
    <property type="evidence" value="ECO:0007669"/>
    <property type="project" value="UniProtKB-EC"/>
</dbReference>
<dbReference type="PANTHER" id="PTHR12989">
    <property type="entry name" value="ALPHA-1,2-GLUCOSYLTRANSFERASE ALG10"/>
    <property type="match status" value="1"/>
</dbReference>
<feature type="transmembrane region" description="Helical" evidence="16">
    <location>
        <begin position="387"/>
        <end position="405"/>
    </location>
</feature>
<evidence type="ECO:0000256" key="14">
    <source>
        <dbReference type="ARBA" id="ARBA00048064"/>
    </source>
</evidence>
<dbReference type="PANTHER" id="PTHR12989:SF10">
    <property type="entry name" value="DOL-P-GLC:GLC(2)MAN(9)GLCNAC(2)-PP-DOL ALPHA-1,2-GLUCOSYLTRANSFERASE-RELATED"/>
    <property type="match status" value="1"/>
</dbReference>
<sequence>MDALQAVRHGLTLGELLKGLGIAFALGRLLSPGSESGLNKAGLLSPLHRADVVKTAGFFSLFLAARSWLAFVDRYAPEPYLDEVFHIPQAQAYCEGRFWDWDDKITTPPGLYLLSVAYHKLWVLPQCTPSSLRYNNLLATLLTAVLAAQCRHLLEVRAAEREDKQVPRNCSFYSYHTGLNIALFPVLFFFSALYYTDVVSALTVLVAYRNHLLRLAPQPPGLVSDVWTVLLGVAALLMRQTNVFWVVVYMGGLEAAHVLRSVKPPAWLQLAKLHDPPTNESGPEDWVLCALSIGVSALCNPVRVLRQIWPHMAVLAMFAGFVAWNGGVVLGDKSNHVATIHLAQMLYIWPFFAFFSAPLFLPSLTAAITSPLRYLGSVLAINSPRSALISISYTVLTILLSLAVVKYNTIIHPFTLADNRHYMFYAFRYTILRSPTLRIALVPIYTFCRWLAWDTLSGTRHNTSHLTSTSTDTNNKPRIGQPSATKPSHQHPNAPQHHRNDLALLDDETSGSISTLGPPTSTTLLLLLATALSLITAPLVEPRYFILPWVFYRLLVPAWSPPETAGGGGRSNTGASASTSTSPSTTAGTKAKSEAETKTDTNRASSSQGRWRRKLHAAARKVDGRLVLETAWFAAVNGATMAVFLFRPFYWRGEGGELLDGGRVQRFMWLSLSPLRTLRTTPSLKNRSSPVAVRPPMYSFSAPSASLKPSLLLSLPRRRPWPLSLPALD</sequence>
<evidence type="ECO:0000256" key="8">
    <source>
        <dbReference type="ARBA" id="ARBA00022692"/>
    </source>
</evidence>
<evidence type="ECO:0000256" key="6">
    <source>
        <dbReference type="ARBA" id="ARBA00022676"/>
    </source>
</evidence>
<comment type="subcellular location">
    <subcellularLocation>
        <location evidence="1">Endoplasmic reticulum membrane</location>
        <topology evidence="1">Multi-pass membrane protein</topology>
    </subcellularLocation>
</comment>
<dbReference type="GO" id="GO:0005789">
    <property type="term" value="C:endoplasmic reticulum membrane"/>
    <property type="evidence" value="ECO:0007669"/>
    <property type="project" value="UniProtKB-SubCell"/>
</dbReference>
<evidence type="ECO:0000256" key="3">
    <source>
        <dbReference type="ARBA" id="ARBA00010600"/>
    </source>
</evidence>
<organism evidence="17 18">
    <name type="scientific">Thermothielavioides terrestris</name>
    <dbReference type="NCBI Taxonomy" id="2587410"/>
    <lineage>
        <taxon>Eukaryota</taxon>
        <taxon>Fungi</taxon>
        <taxon>Dikarya</taxon>
        <taxon>Ascomycota</taxon>
        <taxon>Pezizomycotina</taxon>
        <taxon>Sordariomycetes</taxon>
        <taxon>Sordariomycetidae</taxon>
        <taxon>Sordariales</taxon>
        <taxon>Chaetomiaceae</taxon>
        <taxon>Thermothielavioides</taxon>
    </lineage>
</organism>
<dbReference type="EMBL" id="OUUZ01000015">
    <property type="protein sequence ID" value="SPQ25321.1"/>
    <property type="molecule type" value="Genomic_DNA"/>
</dbReference>
<feature type="transmembrane region" description="Helical" evidence="16">
    <location>
        <begin position="220"/>
        <end position="237"/>
    </location>
</feature>
<dbReference type="Pfam" id="PF04922">
    <property type="entry name" value="DIE2_ALG10"/>
    <property type="match status" value="1"/>
</dbReference>
<keyword evidence="6" id="KW-0328">Glycosyltransferase</keyword>
<keyword evidence="9" id="KW-0256">Endoplasmic reticulum</keyword>
<name>A0A446BS33_9PEZI</name>
<feature type="region of interest" description="Disordered" evidence="15">
    <location>
        <begin position="463"/>
        <end position="497"/>
    </location>
</feature>
<evidence type="ECO:0000256" key="1">
    <source>
        <dbReference type="ARBA" id="ARBA00004477"/>
    </source>
</evidence>
<evidence type="ECO:0000313" key="18">
    <source>
        <dbReference type="Proteomes" id="UP000289323"/>
    </source>
</evidence>
<protein>
    <recommendedName>
        <fullName evidence="5">Dol-P-Glc:Glc(2)Man(9)GlcNAc(2)-PP-Dol alpha-1,2-glucosyltransferase</fullName>
        <ecNumber evidence="4">2.4.1.256</ecNumber>
    </recommendedName>
    <alternativeName>
        <fullName evidence="12">Asparagine-linked glycosylation protein 10</fullName>
    </alternativeName>
</protein>
<evidence type="ECO:0000256" key="16">
    <source>
        <dbReference type="SAM" id="Phobius"/>
    </source>
</evidence>
<comment type="similarity">
    <text evidence="3">Belongs to the ALG10 glucosyltransferase family.</text>
</comment>
<evidence type="ECO:0000256" key="9">
    <source>
        <dbReference type="ARBA" id="ARBA00022824"/>
    </source>
</evidence>
<evidence type="ECO:0000256" key="13">
    <source>
        <dbReference type="ARBA" id="ARBA00044727"/>
    </source>
</evidence>
<keyword evidence="7" id="KW-0808">Transferase</keyword>
<gene>
    <name evidence="17" type="ORF">TT172_LOCUS7740</name>
</gene>
<proteinExistence type="inferred from homology"/>
<evidence type="ECO:0000256" key="10">
    <source>
        <dbReference type="ARBA" id="ARBA00022989"/>
    </source>
</evidence>
<evidence type="ECO:0000256" key="7">
    <source>
        <dbReference type="ARBA" id="ARBA00022679"/>
    </source>
</evidence>
<accession>A0A446BS33</accession>
<dbReference type="InterPro" id="IPR016900">
    <property type="entry name" value="Alg10"/>
</dbReference>
<reference evidence="17 18" key="1">
    <citation type="submission" date="2018-04" db="EMBL/GenBank/DDBJ databases">
        <authorList>
            <person name="Huttner S."/>
            <person name="Dainat J."/>
        </authorList>
    </citation>
    <scope>NUCLEOTIDE SEQUENCE [LARGE SCALE GENOMIC DNA]</scope>
</reference>
<evidence type="ECO:0000256" key="15">
    <source>
        <dbReference type="SAM" id="MobiDB-lite"/>
    </source>
</evidence>
<keyword evidence="11 16" id="KW-0472">Membrane</keyword>